<organism evidence="5 6">
    <name type="scientific">Pediococcus argentinicus</name>
    <dbReference type="NCBI Taxonomy" id="480391"/>
    <lineage>
        <taxon>Bacteria</taxon>
        <taxon>Bacillati</taxon>
        <taxon>Bacillota</taxon>
        <taxon>Bacilli</taxon>
        <taxon>Lactobacillales</taxon>
        <taxon>Lactobacillaceae</taxon>
        <taxon>Pediococcus</taxon>
    </lineage>
</organism>
<dbReference type="AlphaFoldDB" id="A0A0R2N4T6"/>
<dbReference type="NCBIfam" id="TIGR02698">
    <property type="entry name" value="CopY_TcrY"/>
    <property type="match status" value="1"/>
</dbReference>
<accession>A0A0R2N4T6</accession>
<dbReference type="PATRIC" id="fig|480391.4.peg.1517"/>
<comment type="caution">
    <text evidence="5">The sequence shown here is derived from an EMBL/GenBank/DDBJ whole genome shotgun (WGS) entry which is preliminary data.</text>
</comment>
<comment type="similarity">
    <text evidence="1">Belongs to the BlaI transcriptional regulatory family.</text>
</comment>
<evidence type="ECO:0000256" key="2">
    <source>
        <dbReference type="ARBA" id="ARBA00023015"/>
    </source>
</evidence>
<evidence type="ECO:0000313" key="5">
    <source>
        <dbReference type="EMBL" id="KRO20745.1"/>
    </source>
</evidence>
<keyword evidence="3" id="KW-0238">DNA-binding</keyword>
<dbReference type="InterPro" id="IPR036390">
    <property type="entry name" value="WH_DNA-bd_sf"/>
</dbReference>
<dbReference type="EMBL" id="JQCQ01000057">
    <property type="protein sequence ID" value="KRO20745.1"/>
    <property type="molecule type" value="Genomic_DNA"/>
</dbReference>
<name>A0A0R2N4T6_9LACO</name>
<keyword evidence="2" id="KW-0805">Transcription regulation</keyword>
<evidence type="ECO:0008006" key="7">
    <source>
        <dbReference type="Google" id="ProtNLM"/>
    </source>
</evidence>
<evidence type="ECO:0000256" key="4">
    <source>
        <dbReference type="ARBA" id="ARBA00023163"/>
    </source>
</evidence>
<proteinExistence type="inferred from homology"/>
<dbReference type="Pfam" id="PF03965">
    <property type="entry name" value="Penicillinase_R"/>
    <property type="match status" value="1"/>
</dbReference>
<sequence length="138" mass="15274">MNKAITPAEWKIMRIVWTLGEVGSADIIENIQRMNDWSNSTIKTLISRLVKKGYLLATSQGHANLYSALIPEETAINSESANLFDSICEMKVGEVIAKAIQEHQVSKNDLKEIQKIISSQIDDAPKTVQCNCLGKVAD</sequence>
<dbReference type="InterPro" id="IPR036388">
    <property type="entry name" value="WH-like_DNA-bd_sf"/>
</dbReference>
<keyword evidence="4" id="KW-0804">Transcription</keyword>
<dbReference type="PIRSF" id="PIRSF019455">
    <property type="entry name" value="CopR_AtkY"/>
    <property type="match status" value="1"/>
</dbReference>
<dbReference type="Gene3D" id="1.10.10.10">
    <property type="entry name" value="Winged helix-like DNA-binding domain superfamily/Winged helix DNA-binding domain"/>
    <property type="match status" value="1"/>
</dbReference>
<dbReference type="GO" id="GO:0003677">
    <property type="term" value="F:DNA binding"/>
    <property type="evidence" value="ECO:0007669"/>
    <property type="project" value="UniProtKB-KW"/>
</dbReference>
<dbReference type="OrthoDB" id="1849040at2"/>
<evidence type="ECO:0000313" key="6">
    <source>
        <dbReference type="Proteomes" id="UP000051249"/>
    </source>
</evidence>
<dbReference type="InterPro" id="IPR014071">
    <property type="entry name" value="Cu_transp_CopY/TcrY"/>
</dbReference>
<keyword evidence="6" id="KW-1185">Reference proteome</keyword>
<dbReference type="InterPro" id="IPR005650">
    <property type="entry name" value="BlaI_family"/>
</dbReference>
<evidence type="ECO:0000256" key="3">
    <source>
        <dbReference type="ARBA" id="ARBA00023125"/>
    </source>
</evidence>
<protein>
    <recommendedName>
        <fullName evidence="7">CopY/TcrY family copper transport repressor</fullName>
    </recommendedName>
</protein>
<dbReference type="GO" id="GO:0045892">
    <property type="term" value="P:negative regulation of DNA-templated transcription"/>
    <property type="evidence" value="ECO:0007669"/>
    <property type="project" value="InterPro"/>
</dbReference>
<reference evidence="5 6" key="1">
    <citation type="journal article" date="2015" name="Genome Announc.">
        <title>Expanding the biotechnology potential of lactobacilli through comparative genomics of 213 strains and associated genera.</title>
        <authorList>
            <person name="Sun Z."/>
            <person name="Harris H.M."/>
            <person name="McCann A."/>
            <person name="Guo C."/>
            <person name="Argimon S."/>
            <person name="Zhang W."/>
            <person name="Yang X."/>
            <person name="Jeffery I.B."/>
            <person name="Cooney J.C."/>
            <person name="Kagawa T.F."/>
            <person name="Liu W."/>
            <person name="Song Y."/>
            <person name="Salvetti E."/>
            <person name="Wrobel A."/>
            <person name="Rasinkangas P."/>
            <person name="Parkhill J."/>
            <person name="Rea M.C."/>
            <person name="O'Sullivan O."/>
            <person name="Ritari J."/>
            <person name="Douillard F.P."/>
            <person name="Paul Ross R."/>
            <person name="Yang R."/>
            <person name="Briner A.E."/>
            <person name="Felis G.E."/>
            <person name="de Vos W.M."/>
            <person name="Barrangou R."/>
            <person name="Klaenhammer T.R."/>
            <person name="Caufield P.W."/>
            <person name="Cui Y."/>
            <person name="Zhang H."/>
            <person name="O'Toole P.W."/>
        </authorList>
    </citation>
    <scope>NUCLEOTIDE SEQUENCE [LARGE SCALE GENOMIC DNA]</scope>
    <source>
        <strain evidence="5 6">DSM 23026</strain>
    </source>
</reference>
<dbReference type="Proteomes" id="UP000051249">
    <property type="component" value="Unassembled WGS sequence"/>
</dbReference>
<gene>
    <name evidence="5" type="ORF">IV88_GL001493</name>
</gene>
<dbReference type="SUPFAM" id="SSF46785">
    <property type="entry name" value="Winged helix' DNA-binding domain"/>
    <property type="match status" value="1"/>
</dbReference>
<evidence type="ECO:0000256" key="1">
    <source>
        <dbReference type="ARBA" id="ARBA00011046"/>
    </source>
</evidence>
<dbReference type="RefSeq" id="WP_057800521.1">
    <property type="nucleotide sequence ID" value="NZ_BJZZ01000063.1"/>
</dbReference>